<dbReference type="NCBIfam" id="NF046112">
    <property type="entry name" value="MSMEG_6209_Nter"/>
    <property type="match status" value="1"/>
</dbReference>
<name>A0A9X2DZE7_9MICO</name>
<protein>
    <recommendedName>
        <fullName evidence="3">DUF3562 domain-containing protein</fullName>
    </recommendedName>
</protein>
<evidence type="ECO:0008006" key="3">
    <source>
        <dbReference type="Google" id="ProtNLM"/>
    </source>
</evidence>
<gene>
    <name evidence="1" type="ORF">NB037_08960</name>
</gene>
<dbReference type="Gene3D" id="1.10.8.1060">
    <property type="entry name" value="Corynebacterium glutamicum thioredoxin-dependent arsenate reductase, N-terminal domain"/>
    <property type="match status" value="1"/>
</dbReference>
<dbReference type="EMBL" id="JAMRYM010000030">
    <property type="protein sequence ID" value="MCM6762543.1"/>
    <property type="molecule type" value="Genomic_DNA"/>
</dbReference>
<dbReference type="AlphaFoldDB" id="A0A9X2DZE7"/>
<sequence>MPADVNLDEIASEVSARLRARFPDHSADEVESTVRAELDALADRPVRDYLSVLTERAAKSRLKKSPSA</sequence>
<accession>A0A9X2DZE7</accession>
<comment type="caution">
    <text evidence="1">The sequence shown here is derived from an EMBL/GenBank/DDBJ whole genome shotgun (WGS) entry which is preliminary data.</text>
</comment>
<organism evidence="1 2">
    <name type="scientific">Rathayibacter rubneri</name>
    <dbReference type="NCBI Taxonomy" id="2950106"/>
    <lineage>
        <taxon>Bacteria</taxon>
        <taxon>Bacillati</taxon>
        <taxon>Actinomycetota</taxon>
        <taxon>Actinomycetes</taxon>
        <taxon>Micrococcales</taxon>
        <taxon>Microbacteriaceae</taxon>
        <taxon>Rathayibacter</taxon>
    </lineage>
</organism>
<evidence type="ECO:0000313" key="2">
    <source>
        <dbReference type="Proteomes" id="UP001155240"/>
    </source>
</evidence>
<dbReference type="Proteomes" id="UP001155240">
    <property type="component" value="Unassembled WGS sequence"/>
</dbReference>
<evidence type="ECO:0000313" key="1">
    <source>
        <dbReference type="EMBL" id="MCM6762543.1"/>
    </source>
</evidence>
<dbReference type="RefSeq" id="WP_207402423.1">
    <property type="nucleotide sequence ID" value="NZ_JAMRYM010000030.1"/>
</dbReference>
<reference evidence="1" key="1">
    <citation type="submission" date="2022-06" db="EMBL/GenBank/DDBJ databases">
        <title>Whole genome shotgun sequencing (WGS) of Rathayibacter sp. ZW T2_19, isolated from stored onions (Allium cepa).</title>
        <authorList>
            <person name="Stoll D.A."/>
            <person name="Huch M."/>
        </authorList>
    </citation>
    <scope>NUCLEOTIDE SEQUENCE</scope>
    <source>
        <strain evidence="1">ZW T2_19</strain>
    </source>
</reference>
<proteinExistence type="predicted"/>
<keyword evidence="2" id="KW-1185">Reference proteome</keyword>